<name>Q22CS1_TETTS</name>
<dbReference type="Pfam" id="PF03987">
    <property type="entry name" value="Autophagy_act_C"/>
    <property type="match status" value="1"/>
</dbReference>
<dbReference type="InParanoid" id="Q22CS1"/>
<dbReference type="RefSeq" id="XP_001030780.2">
    <property type="nucleotide sequence ID" value="XM_001030780.2"/>
</dbReference>
<evidence type="ECO:0000256" key="1">
    <source>
        <dbReference type="ARBA" id="ARBA00022786"/>
    </source>
</evidence>
<dbReference type="AlphaFoldDB" id="Q22CS1"/>
<dbReference type="InterPro" id="IPR007135">
    <property type="entry name" value="Atg3/Atg10"/>
</dbReference>
<keyword evidence="1" id="KW-0833">Ubl conjugation pathway</keyword>
<gene>
    <name evidence="3" type="ORF">TTHERM_01016200</name>
</gene>
<organism evidence="3 4">
    <name type="scientific">Tetrahymena thermophila (strain SB210)</name>
    <dbReference type="NCBI Taxonomy" id="312017"/>
    <lineage>
        <taxon>Eukaryota</taxon>
        <taxon>Sar</taxon>
        <taxon>Alveolata</taxon>
        <taxon>Ciliophora</taxon>
        <taxon>Intramacronucleata</taxon>
        <taxon>Oligohymenophorea</taxon>
        <taxon>Hymenostomatida</taxon>
        <taxon>Tetrahymenina</taxon>
        <taxon>Tetrahymenidae</taxon>
        <taxon>Tetrahymena</taxon>
    </lineage>
</organism>
<dbReference type="GO" id="GO:0019787">
    <property type="term" value="F:ubiquitin-like protein transferase activity"/>
    <property type="evidence" value="ECO:0007669"/>
    <property type="project" value="InterPro"/>
</dbReference>
<keyword evidence="4" id="KW-1185">Reference proteome</keyword>
<reference evidence="4" key="1">
    <citation type="journal article" date="2006" name="PLoS Biol.">
        <title>Macronuclear genome sequence of the ciliate Tetrahymena thermophila, a model eukaryote.</title>
        <authorList>
            <person name="Eisen J.A."/>
            <person name="Coyne R.S."/>
            <person name="Wu M."/>
            <person name="Wu D."/>
            <person name="Thiagarajan M."/>
            <person name="Wortman J.R."/>
            <person name="Badger J.H."/>
            <person name="Ren Q."/>
            <person name="Amedeo P."/>
            <person name="Jones K.M."/>
            <person name="Tallon L.J."/>
            <person name="Delcher A.L."/>
            <person name="Salzberg S.L."/>
            <person name="Silva J.C."/>
            <person name="Haas B.J."/>
            <person name="Majoros W.H."/>
            <person name="Farzad M."/>
            <person name="Carlton J.M."/>
            <person name="Smith R.K. Jr."/>
            <person name="Garg J."/>
            <person name="Pearlman R.E."/>
            <person name="Karrer K.M."/>
            <person name="Sun L."/>
            <person name="Manning G."/>
            <person name="Elde N.C."/>
            <person name="Turkewitz A.P."/>
            <person name="Asai D.J."/>
            <person name="Wilkes D.E."/>
            <person name="Wang Y."/>
            <person name="Cai H."/>
            <person name="Collins K."/>
            <person name="Stewart B.A."/>
            <person name="Lee S.R."/>
            <person name="Wilamowska K."/>
            <person name="Weinberg Z."/>
            <person name="Ruzzo W.L."/>
            <person name="Wloga D."/>
            <person name="Gaertig J."/>
            <person name="Frankel J."/>
            <person name="Tsao C.-C."/>
            <person name="Gorovsky M.A."/>
            <person name="Keeling P.J."/>
            <person name="Waller R.F."/>
            <person name="Patron N.J."/>
            <person name="Cherry J.M."/>
            <person name="Stover N.A."/>
            <person name="Krieger C.J."/>
            <person name="del Toro C."/>
            <person name="Ryder H.F."/>
            <person name="Williamson S.C."/>
            <person name="Barbeau R.A."/>
            <person name="Hamilton E.P."/>
            <person name="Orias E."/>
        </authorList>
    </citation>
    <scope>NUCLEOTIDE SEQUENCE [LARGE SCALE GENOMIC DNA]</scope>
    <source>
        <strain evidence="4">SB210</strain>
    </source>
</reference>
<dbReference type="HOGENOM" id="CLU_2946800_0_0_1"/>
<dbReference type="GeneID" id="7833199"/>
<evidence type="ECO:0000256" key="2">
    <source>
        <dbReference type="ARBA" id="ARBA00023006"/>
    </source>
</evidence>
<dbReference type="Gene3D" id="3.30.1460.50">
    <property type="match status" value="1"/>
</dbReference>
<keyword evidence="2" id="KW-0072">Autophagy</keyword>
<dbReference type="KEGG" id="tet:TTHERM_01016200"/>
<proteinExistence type="predicted"/>
<accession>Q22CS1</accession>
<dbReference type="Proteomes" id="UP000009168">
    <property type="component" value="Unassembled WGS sequence"/>
</dbReference>
<protein>
    <submittedName>
        <fullName evidence="3">Autophagocytosis associated protein, active-site protein</fullName>
    </submittedName>
</protein>
<sequence length="199" mass="24194">MDLKQDKYYQFNFEQFRQDCQQLCKSINLEGFEISYKQIDDDFRSNENSEYLEINHTFDYQEKMYLLKGSLVYSVAFKFPTLYFHIYDMDYQKPLDLLKATELIKQRELEINGAKKNIELIQDIHPVLGFSYLTFHQCRMREVIEQIQQIQVHKNQNKNNKETEDQYFFSPTITSLMILLKEFNIYLPKEIYKQLQIQQ</sequence>
<dbReference type="EMBL" id="GG662478">
    <property type="protein sequence ID" value="EAR83117.2"/>
    <property type="molecule type" value="Genomic_DNA"/>
</dbReference>
<dbReference type="GO" id="GO:0006914">
    <property type="term" value="P:autophagy"/>
    <property type="evidence" value="ECO:0007669"/>
    <property type="project" value="UniProtKB-KW"/>
</dbReference>
<evidence type="ECO:0000313" key="3">
    <source>
        <dbReference type="EMBL" id="EAR83117.2"/>
    </source>
</evidence>
<evidence type="ECO:0000313" key="4">
    <source>
        <dbReference type="Proteomes" id="UP000009168"/>
    </source>
</evidence>